<evidence type="ECO:0000256" key="1">
    <source>
        <dbReference type="SAM" id="Phobius"/>
    </source>
</evidence>
<evidence type="ECO:0008006" key="4">
    <source>
        <dbReference type="Google" id="ProtNLM"/>
    </source>
</evidence>
<dbReference type="EMBL" id="VZAZ01000039">
    <property type="protein sequence ID" value="MQO55678.1"/>
    <property type="molecule type" value="Genomic_DNA"/>
</dbReference>
<proteinExistence type="predicted"/>
<dbReference type="InterPro" id="IPR031709">
    <property type="entry name" value="PutAbiC"/>
</dbReference>
<feature type="transmembrane region" description="Helical" evidence="1">
    <location>
        <begin position="7"/>
        <end position="26"/>
    </location>
</feature>
<keyword evidence="1" id="KW-0812">Transmembrane</keyword>
<accession>A0A6A7VM46</accession>
<sequence>MKYLISILLGVIITGLAALALILYVTPLLYTHRSLLGVHCDFGTCMGTFGDSAGLMNACFSLLAFAAVVVTFVIQNRKDNKNEQLARKSQFENVFFNMTSTFEEIVSHLVYKVQERRTNSIPLQSSLYPSNETESIVTTPQTEKEIHGREIFRYLYLYKPVNDDNGHVVQGLKRLVEVSSDISMEDIRKNFFDGTLDHYFRYAYRIVKYVKTSKLIDDDEREGYASIFRAQLSCFELLILFFNCLEMDENKFKHLVEEFHLFNNIREEYFPEIEPYTTIYSDKVNSEDGSERDGFDEKAEKKEYSISAFHKTKDIQIIQQTWLIKQIWEIKLSFSKRRKILDE</sequence>
<protein>
    <recommendedName>
        <fullName evidence="4">Phage abortive infection protein</fullName>
    </recommendedName>
</protein>
<evidence type="ECO:0000313" key="2">
    <source>
        <dbReference type="EMBL" id="MQO55678.1"/>
    </source>
</evidence>
<dbReference type="Pfam" id="PF16872">
    <property type="entry name" value="putAbiC"/>
    <property type="match status" value="1"/>
</dbReference>
<comment type="caution">
    <text evidence="2">The sequence shown here is derived from an EMBL/GenBank/DDBJ whole genome shotgun (WGS) entry which is preliminary data.</text>
</comment>
<reference evidence="2 3" key="1">
    <citation type="submission" date="2019-09" db="EMBL/GenBank/DDBJ databases">
        <title>Distinct polysaccharide growth profiles of human intestinal Prevotella copri isolates.</title>
        <authorList>
            <person name="Fehlner-Peach H."/>
            <person name="Magnabosco C."/>
            <person name="Raghavan V."/>
            <person name="Scher J.U."/>
            <person name="Tett A."/>
            <person name="Cox L.M."/>
            <person name="Gottsegen C."/>
            <person name="Watters A."/>
            <person name="Wiltshire- Gordon J.D."/>
            <person name="Segata N."/>
            <person name="Bonneau R."/>
            <person name="Littman D.R."/>
        </authorList>
    </citation>
    <scope>NUCLEOTIDE SEQUENCE [LARGE SCALE GENOMIC DNA]</scope>
    <source>
        <strain evidence="2 3">BVe41219</strain>
    </source>
</reference>
<keyword evidence="1" id="KW-0472">Membrane</keyword>
<keyword evidence="1" id="KW-1133">Transmembrane helix</keyword>
<dbReference type="Proteomes" id="UP000358159">
    <property type="component" value="Unassembled WGS sequence"/>
</dbReference>
<feature type="transmembrane region" description="Helical" evidence="1">
    <location>
        <begin position="55"/>
        <end position="74"/>
    </location>
</feature>
<organism evidence="2 3">
    <name type="scientific">Segatella copri</name>
    <dbReference type="NCBI Taxonomy" id="165179"/>
    <lineage>
        <taxon>Bacteria</taxon>
        <taxon>Pseudomonadati</taxon>
        <taxon>Bacteroidota</taxon>
        <taxon>Bacteroidia</taxon>
        <taxon>Bacteroidales</taxon>
        <taxon>Prevotellaceae</taxon>
        <taxon>Segatella</taxon>
    </lineage>
</organism>
<gene>
    <name evidence="2" type="ORF">F7D42_08155</name>
</gene>
<name>A0A6A7VM46_9BACT</name>
<dbReference type="RefSeq" id="WP_153094554.1">
    <property type="nucleotide sequence ID" value="NZ_VZAK01000003.1"/>
</dbReference>
<evidence type="ECO:0000313" key="3">
    <source>
        <dbReference type="Proteomes" id="UP000358159"/>
    </source>
</evidence>
<dbReference type="AlphaFoldDB" id="A0A6A7VM46"/>